<sequence length="133" mass="14687">MGLGCSGHDVRCVFGFSAISGILIQEEASTQRMGSRKPNTTEAMRQVIAEIRTRIPFDLPQARLCMGNCQGCSMKLLQFLDGELEAWERRLDGGERPGFEELSDLVRTARKVHRVLERNGLTGDQAPPPAGRS</sequence>
<dbReference type="AlphaFoldDB" id="G2DW89"/>
<evidence type="ECO:0000313" key="2">
    <source>
        <dbReference type="Proteomes" id="UP000004200"/>
    </source>
</evidence>
<name>G2DW89_9GAMM</name>
<dbReference type="EMBL" id="AFWT01000002">
    <property type="protein sequence ID" value="EGV33589.1"/>
    <property type="molecule type" value="Genomic_DNA"/>
</dbReference>
<organism evidence="1 2">
    <name type="scientific">Thiorhodococcus drewsii AZ1</name>
    <dbReference type="NCBI Taxonomy" id="765913"/>
    <lineage>
        <taxon>Bacteria</taxon>
        <taxon>Pseudomonadati</taxon>
        <taxon>Pseudomonadota</taxon>
        <taxon>Gammaproteobacteria</taxon>
        <taxon>Chromatiales</taxon>
        <taxon>Chromatiaceae</taxon>
        <taxon>Thiorhodococcus</taxon>
    </lineage>
</organism>
<protein>
    <submittedName>
        <fullName evidence="1">Uncharacterized protein</fullName>
    </submittedName>
</protein>
<accession>G2DW89</accession>
<evidence type="ECO:0000313" key="1">
    <source>
        <dbReference type="EMBL" id="EGV33589.1"/>
    </source>
</evidence>
<dbReference type="eggNOG" id="ENOG5032ZAU">
    <property type="taxonomic scope" value="Bacteria"/>
</dbReference>
<comment type="caution">
    <text evidence="1">The sequence shown here is derived from an EMBL/GenBank/DDBJ whole genome shotgun (WGS) entry which is preliminary data.</text>
</comment>
<dbReference type="Proteomes" id="UP000004200">
    <property type="component" value="Unassembled WGS sequence"/>
</dbReference>
<proteinExistence type="predicted"/>
<keyword evidence="2" id="KW-1185">Reference proteome</keyword>
<reference evidence="1 2" key="1">
    <citation type="submission" date="2011-06" db="EMBL/GenBank/DDBJ databases">
        <title>The draft genome of Thiorhodococcus drewsii AZ1.</title>
        <authorList>
            <consortium name="US DOE Joint Genome Institute (JGI-PGF)"/>
            <person name="Lucas S."/>
            <person name="Han J."/>
            <person name="Lapidus A."/>
            <person name="Cheng J.-F."/>
            <person name="Goodwin L."/>
            <person name="Pitluck S."/>
            <person name="Peters L."/>
            <person name="Land M.L."/>
            <person name="Hauser L."/>
            <person name="Vogl K."/>
            <person name="Liu Z."/>
            <person name="Imhoff J."/>
            <person name="Thiel V."/>
            <person name="Frigaard N.-U."/>
            <person name="Bryant D.A."/>
            <person name="Woyke T.J."/>
        </authorList>
    </citation>
    <scope>NUCLEOTIDE SEQUENCE [LARGE SCALE GENOMIC DNA]</scope>
    <source>
        <strain evidence="1 2">AZ1</strain>
    </source>
</reference>
<gene>
    <name evidence="1" type="ORF">ThidrDRAFT_0278</name>
</gene>